<evidence type="ECO:0000313" key="8">
    <source>
        <dbReference type="Proteomes" id="UP000036395"/>
    </source>
</evidence>
<accession>A0A0J6GK24</accession>
<dbReference type="PATRIC" id="fig|47884.3.peg.22"/>
<dbReference type="GO" id="GO:0005524">
    <property type="term" value="F:ATP binding"/>
    <property type="evidence" value="ECO:0007669"/>
    <property type="project" value="UniProtKB-UniRule"/>
</dbReference>
<reference evidence="6 8" key="1">
    <citation type="submission" date="2015-02" db="EMBL/GenBank/DDBJ databases">
        <title>Pseudomonas helleri sp. nov. and Pseudomonas weihenstephanensis sp. nov., isolated from raw cows milk.</title>
        <authorList>
            <person name="von Neubeck M."/>
            <person name="Huptas C."/>
            <person name="Wenning M."/>
            <person name="Scherer S."/>
        </authorList>
    </citation>
    <scope>NUCLEOTIDE SEQUENCE [LARGE SCALE GENOMIC DNA]</scope>
    <source>
        <strain evidence="6 8">DSM 21104</strain>
    </source>
</reference>
<protein>
    <submittedName>
        <fullName evidence="7">ATP-grasp domain-containing protein</fullName>
    </submittedName>
    <submittedName>
        <fullName evidence="6">Carboxylate--amine ligase</fullName>
    </submittedName>
</protein>
<sequence length="338" mass="37282">MIWFLEGQSSQRDVIAGARLALPEAVRIFASHRQNRPEITGLADVAWREPQDNEERIAWVIEQARANQIKVLLAGRVGHVYEAYRADFEAAGLQLVTGALDRDTFERVDDKSVFTREALAAGLACIPAITVHTQDELQDAYARLSRDGQVCVKPTRGIYGQGFWRLADDVDPFRSFANADAHEVNAAVFARAYGQSVDPKPLLVMPYMPGSECSVDMMCEAGKAVAYVGRRKQGLMQSFERDSAAVELAIKAARHFKCDGIVNVQTRDDAAGQPHLLEINLRYSGGIGYTREAGVNLPGIFAARRLGLPEPVSAWREDLQVKAITVVVSVRADELLRC</sequence>
<evidence type="ECO:0000313" key="7">
    <source>
        <dbReference type="EMBL" id="SED20611.1"/>
    </source>
</evidence>
<feature type="domain" description="ATP-grasp" evidence="5">
    <location>
        <begin position="115"/>
        <end position="306"/>
    </location>
</feature>
<dbReference type="EMBL" id="JYLA01000010">
    <property type="protein sequence ID" value="KMM82678.1"/>
    <property type="molecule type" value="Genomic_DNA"/>
</dbReference>
<evidence type="ECO:0000259" key="5">
    <source>
        <dbReference type="PROSITE" id="PS50975"/>
    </source>
</evidence>
<evidence type="ECO:0000256" key="3">
    <source>
        <dbReference type="ARBA" id="ARBA00022840"/>
    </source>
</evidence>
<evidence type="ECO:0000313" key="6">
    <source>
        <dbReference type="EMBL" id="KMM82678.1"/>
    </source>
</evidence>
<evidence type="ECO:0000313" key="9">
    <source>
        <dbReference type="Proteomes" id="UP000183155"/>
    </source>
</evidence>
<dbReference type="GO" id="GO:0016874">
    <property type="term" value="F:ligase activity"/>
    <property type="evidence" value="ECO:0007669"/>
    <property type="project" value="UniProtKB-KW"/>
</dbReference>
<evidence type="ECO:0000256" key="1">
    <source>
        <dbReference type="ARBA" id="ARBA00022598"/>
    </source>
</evidence>
<dbReference type="PIRSF" id="PIRSF029120">
    <property type="entry name" value="UCP029120"/>
    <property type="match status" value="1"/>
</dbReference>
<dbReference type="InterPro" id="IPR011761">
    <property type="entry name" value="ATP-grasp"/>
</dbReference>
<keyword evidence="2 4" id="KW-0547">Nucleotide-binding</keyword>
<dbReference type="PANTHER" id="PTHR43585">
    <property type="entry name" value="FUMIPYRROLE BIOSYNTHESIS PROTEIN C"/>
    <property type="match status" value="1"/>
</dbReference>
<evidence type="ECO:0000256" key="4">
    <source>
        <dbReference type="PROSITE-ProRule" id="PRU00409"/>
    </source>
</evidence>
<reference evidence="7 9" key="2">
    <citation type="submission" date="2016-10" db="EMBL/GenBank/DDBJ databases">
        <authorList>
            <person name="Varghese N."/>
            <person name="Submissions S."/>
        </authorList>
    </citation>
    <scope>NUCLEOTIDE SEQUENCE [LARGE SCALE GENOMIC DNA]</scope>
    <source>
        <strain evidence="7 9">BS3652</strain>
    </source>
</reference>
<name>A0A0J6GK24_PSETA</name>
<keyword evidence="9" id="KW-1185">Reference proteome</keyword>
<evidence type="ECO:0000256" key="2">
    <source>
        <dbReference type="ARBA" id="ARBA00022741"/>
    </source>
</evidence>
<dbReference type="InterPro" id="IPR052032">
    <property type="entry name" value="ATP-dep_AA_Ligase"/>
</dbReference>
<dbReference type="STRING" id="47884.SAMN04490203_4064"/>
<dbReference type="SUPFAM" id="SSF56059">
    <property type="entry name" value="Glutathione synthetase ATP-binding domain-like"/>
    <property type="match status" value="1"/>
</dbReference>
<gene>
    <name evidence="7" type="ORF">SAMN04490203_4064</name>
    <name evidence="6" type="ORF">TU78_20550</name>
</gene>
<dbReference type="OrthoDB" id="9803907at2"/>
<dbReference type="EMBL" id="FNRS01000001">
    <property type="protein sequence ID" value="SED20611.1"/>
    <property type="molecule type" value="Genomic_DNA"/>
</dbReference>
<keyword evidence="3 4" id="KW-0067">ATP-binding</keyword>
<dbReference type="InterPro" id="IPR011226">
    <property type="entry name" value="ATP-grasp_fam"/>
</dbReference>
<dbReference type="Proteomes" id="UP000036395">
    <property type="component" value="Unassembled WGS sequence"/>
</dbReference>
<dbReference type="Proteomes" id="UP000183155">
    <property type="component" value="Unassembled WGS sequence"/>
</dbReference>
<dbReference type="PROSITE" id="PS50975">
    <property type="entry name" value="ATP_GRASP"/>
    <property type="match status" value="1"/>
</dbReference>
<keyword evidence="1 6" id="KW-0436">Ligase</keyword>
<dbReference type="Gene3D" id="3.30.470.20">
    <property type="entry name" value="ATP-grasp fold, B domain"/>
    <property type="match status" value="1"/>
</dbReference>
<dbReference type="AlphaFoldDB" id="A0A0J6GK24"/>
<dbReference type="RefSeq" id="WP_048383488.1">
    <property type="nucleotide sequence ID" value="NZ_FNRS01000001.1"/>
</dbReference>
<comment type="caution">
    <text evidence="6">The sequence shown here is derived from an EMBL/GenBank/DDBJ whole genome shotgun (WGS) entry which is preliminary data.</text>
</comment>
<dbReference type="PANTHER" id="PTHR43585:SF2">
    <property type="entry name" value="ATP-GRASP ENZYME FSQD"/>
    <property type="match status" value="1"/>
</dbReference>
<dbReference type="GO" id="GO:0046872">
    <property type="term" value="F:metal ion binding"/>
    <property type="evidence" value="ECO:0007669"/>
    <property type="project" value="InterPro"/>
</dbReference>
<organism evidence="6 8">
    <name type="scientific">Pseudomonas taetrolens</name>
    <dbReference type="NCBI Taxonomy" id="47884"/>
    <lineage>
        <taxon>Bacteria</taxon>
        <taxon>Pseudomonadati</taxon>
        <taxon>Pseudomonadota</taxon>
        <taxon>Gammaproteobacteria</taxon>
        <taxon>Pseudomonadales</taxon>
        <taxon>Pseudomonadaceae</taxon>
        <taxon>Pseudomonas</taxon>
    </lineage>
</organism>
<proteinExistence type="predicted"/>
<dbReference type="Pfam" id="PF15632">
    <property type="entry name" value="ATPgrasp_Ter"/>
    <property type="match status" value="1"/>
</dbReference>